<feature type="domain" description="M23ase beta-sheet core" evidence="4">
    <location>
        <begin position="301"/>
        <end position="404"/>
    </location>
</feature>
<reference evidence="6 7" key="1">
    <citation type="submission" date="2023-01" db="EMBL/GenBank/DDBJ databases">
        <title>Bacillus changyiensis sp. nov., isolated from a coastal deposit.</title>
        <authorList>
            <person name="Xiao G."/>
            <person name="Lai Q."/>
            <person name="Hu Z."/>
            <person name="Shao Z."/>
        </authorList>
    </citation>
    <scope>NUCLEOTIDE SEQUENCE [LARGE SCALE GENOMIC DNA]</scope>
    <source>
        <strain evidence="6 7">CLL-7-23</strain>
    </source>
</reference>
<dbReference type="InterPro" id="IPR016047">
    <property type="entry name" value="M23ase_b-sheet_dom"/>
</dbReference>
<evidence type="ECO:0000256" key="2">
    <source>
        <dbReference type="SAM" id="MobiDB-lite"/>
    </source>
</evidence>
<dbReference type="InterPro" id="IPR057309">
    <property type="entry name" value="PcsB_CC"/>
</dbReference>
<evidence type="ECO:0000313" key="6">
    <source>
        <dbReference type="EMBL" id="MDA7025542.1"/>
    </source>
</evidence>
<evidence type="ECO:0000313" key="7">
    <source>
        <dbReference type="Proteomes" id="UP001211894"/>
    </source>
</evidence>
<evidence type="ECO:0000256" key="1">
    <source>
        <dbReference type="ARBA" id="ARBA00022729"/>
    </source>
</evidence>
<name>A0ABT4X0B7_9BACI</name>
<feature type="chain" id="PRO_5046822196" evidence="3">
    <location>
        <begin position="28"/>
        <end position="411"/>
    </location>
</feature>
<dbReference type="InterPro" id="IPR011055">
    <property type="entry name" value="Dup_hybrid_motif"/>
</dbReference>
<dbReference type="Pfam" id="PF01551">
    <property type="entry name" value="Peptidase_M23"/>
    <property type="match status" value="1"/>
</dbReference>
<sequence length="411" mass="45932">MLMSMGLTAALGTAAILLPLTSDYALAYQDLEKKKSDVQNKQSKNQEELKKKQQELSELESKEANLKSDIEKIDSQMTDTNEKLEKKKEEINKTKTSIAKLQKQIKSLKEKTKKRNEILKDRMRSIQENGGSVQYIDVLLGAKSFGDFITRAGALSKIVDADNNLLEEQRKDLQEIQSKETSLNENLENLQKALKDIKELMKKLDKQQKEKTKVMNQVKRDKDHAHEELGSLENEAEVLKEQESAIKAEEKYQQQVQAKSELSSNIEDSTLSNPSVPSSEGFIRPASGRFTSGFGGRSLGNHYGVDIANRGSGVPIYAAAAGTVYNARYSSSYGNVVFITHHINGQTYQTVYAHMSSLKVRSGQRVKQGQVIGTMGNTGRSYGQHLHFELHKGLWNNSKSNAVDPADYISL</sequence>
<evidence type="ECO:0000259" key="4">
    <source>
        <dbReference type="Pfam" id="PF01551"/>
    </source>
</evidence>
<evidence type="ECO:0000259" key="5">
    <source>
        <dbReference type="Pfam" id="PF24568"/>
    </source>
</evidence>
<proteinExistence type="predicted"/>
<dbReference type="Gene3D" id="6.10.250.3150">
    <property type="match status" value="1"/>
</dbReference>
<dbReference type="InterPro" id="IPR050570">
    <property type="entry name" value="Cell_wall_metabolism_enzyme"/>
</dbReference>
<organism evidence="6 7">
    <name type="scientific">Bacillus changyiensis</name>
    <dbReference type="NCBI Taxonomy" id="3004103"/>
    <lineage>
        <taxon>Bacteria</taxon>
        <taxon>Bacillati</taxon>
        <taxon>Bacillota</taxon>
        <taxon>Bacilli</taxon>
        <taxon>Bacillales</taxon>
        <taxon>Bacillaceae</taxon>
        <taxon>Bacillus</taxon>
    </lineage>
</organism>
<feature type="signal peptide" evidence="3">
    <location>
        <begin position="1"/>
        <end position="27"/>
    </location>
</feature>
<comment type="caution">
    <text evidence="6">The sequence shown here is derived from an EMBL/GenBank/DDBJ whole genome shotgun (WGS) entry which is preliminary data.</text>
</comment>
<accession>A0ABT4X0B7</accession>
<feature type="compositionally biased region" description="Basic and acidic residues" evidence="2">
    <location>
        <begin position="206"/>
        <end position="229"/>
    </location>
</feature>
<protein>
    <submittedName>
        <fullName evidence="6">Peptidoglycan DD-metalloendopeptidase family protein</fullName>
    </submittedName>
</protein>
<dbReference type="PANTHER" id="PTHR21666:SF270">
    <property type="entry name" value="MUREIN HYDROLASE ACTIVATOR ENVC"/>
    <property type="match status" value="1"/>
</dbReference>
<feature type="region of interest" description="Disordered" evidence="2">
    <location>
        <begin position="206"/>
        <end position="234"/>
    </location>
</feature>
<keyword evidence="7" id="KW-1185">Reference proteome</keyword>
<dbReference type="Proteomes" id="UP001211894">
    <property type="component" value="Unassembled WGS sequence"/>
</dbReference>
<feature type="domain" description="Peptidoglycan hydrolase PcsB coiled-coil" evidence="5">
    <location>
        <begin position="105"/>
        <end position="179"/>
    </location>
</feature>
<gene>
    <name evidence="6" type="ORF">PJ311_02820</name>
</gene>
<dbReference type="Gene3D" id="2.70.70.10">
    <property type="entry name" value="Glucose Permease (Domain IIA)"/>
    <property type="match status" value="1"/>
</dbReference>
<evidence type="ECO:0000256" key="3">
    <source>
        <dbReference type="SAM" id="SignalP"/>
    </source>
</evidence>
<feature type="region of interest" description="Disordered" evidence="2">
    <location>
        <begin position="258"/>
        <end position="284"/>
    </location>
</feature>
<dbReference type="PANTHER" id="PTHR21666">
    <property type="entry name" value="PEPTIDASE-RELATED"/>
    <property type="match status" value="1"/>
</dbReference>
<keyword evidence="1 3" id="KW-0732">Signal</keyword>
<feature type="compositionally biased region" description="Polar residues" evidence="2">
    <location>
        <begin position="258"/>
        <end position="278"/>
    </location>
</feature>
<dbReference type="CDD" id="cd12797">
    <property type="entry name" value="M23_peptidase"/>
    <property type="match status" value="1"/>
</dbReference>
<dbReference type="EMBL" id="JAQKAB010000001">
    <property type="protein sequence ID" value="MDA7025542.1"/>
    <property type="molecule type" value="Genomic_DNA"/>
</dbReference>
<dbReference type="Pfam" id="PF24568">
    <property type="entry name" value="CC_PcsB"/>
    <property type="match status" value="1"/>
</dbReference>
<dbReference type="SUPFAM" id="SSF51261">
    <property type="entry name" value="Duplicated hybrid motif"/>
    <property type="match status" value="1"/>
</dbReference>
<feature type="region of interest" description="Disordered" evidence="2">
    <location>
        <begin position="34"/>
        <end position="88"/>
    </location>
</feature>